<dbReference type="RefSeq" id="WP_357402335.1">
    <property type="nucleotide sequence ID" value="NZ_JBEYCD010000003.1"/>
</dbReference>
<name>A0ABW7X0X4_9NOCA</name>
<evidence type="ECO:0000259" key="1">
    <source>
        <dbReference type="Pfam" id="PF16321"/>
    </source>
</evidence>
<dbReference type="Proteomes" id="UP001611415">
    <property type="component" value="Unassembled WGS sequence"/>
</dbReference>
<dbReference type="Pfam" id="PF16321">
    <property type="entry name" value="Ribosom_S30AE_C"/>
    <property type="match status" value="1"/>
</dbReference>
<keyword evidence="3" id="KW-1185">Reference proteome</keyword>
<reference evidence="2 3" key="1">
    <citation type="submission" date="2024-10" db="EMBL/GenBank/DDBJ databases">
        <title>The Natural Products Discovery Center: Release of the First 8490 Sequenced Strains for Exploring Actinobacteria Biosynthetic Diversity.</title>
        <authorList>
            <person name="Kalkreuter E."/>
            <person name="Kautsar S.A."/>
            <person name="Yang D."/>
            <person name="Bader C.D."/>
            <person name="Teijaro C.N."/>
            <person name="Fluegel L."/>
            <person name="Davis C.M."/>
            <person name="Simpson J.R."/>
            <person name="Lauterbach L."/>
            <person name="Steele A.D."/>
            <person name="Gui C."/>
            <person name="Meng S."/>
            <person name="Li G."/>
            <person name="Viehrig K."/>
            <person name="Ye F."/>
            <person name="Su P."/>
            <person name="Kiefer A.F."/>
            <person name="Nichols A."/>
            <person name="Cepeda A.J."/>
            <person name="Yan W."/>
            <person name="Fan B."/>
            <person name="Jiang Y."/>
            <person name="Adhikari A."/>
            <person name="Zheng C.-J."/>
            <person name="Schuster L."/>
            <person name="Cowan T.M."/>
            <person name="Smanski M.J."/>
            <person name="Chevrette M.G."/>
            <person name="De Carvalho L.P.S."/>
            <person name="Shen B."/>
        </authorList>
    </citation>
    <scope>NUCLEOTIDE SEQUENCE [LARGE SCALE GENOMIC DNA]</scope>
    <source>
        <strain evidence="2 3">NPDC019275</strain>
    </source>
</reference>
<sequence length="148" mass="16159">MGSDIAISGIDDAAQTVRPVVRREHRVLPVIPVAQAAVEMAARGGEALLFTDIETGMDAVLYRGGPYGVRLARQHRRGLPSDTQAPALTVDARPTPYLEESEAVERLCRFGLPFVFFNDPLDGRGRLLSRGHDGELTVLAPRPTETER</sequence>
<accession>A0ABW7X0X4</accession>
<evidence type="ECO:0000313" key="3">
    <source>
        <dbReference type="Proteomes" id="UP001611415"/>
    </source>
</evidence>
<protein>
    <submittedName>
        <fullName evidence="2">Sigma 54 modulation/S30EA ribosomal C-terminal domain-containing protein</fullName>
    </submittedName>
</protein>
<dbReference type="InterPro" id="IPR038416">
    <property type="entry name" value="Ribosom_S30AE_C_sf"/>
</dbReference>
<dbReference type="Gene3D" id="3.30.505.50">
    <property type="entry name" value="Sigma 54 modulation/S30EA ribosomal protein, C-terminal domain"/>
    <property type="match status" value="2"/>
</dbReference>
<proteinExistence type="predicted"/>
<feature type="domain" description="Sigma 54 modulation/S30EA ribosomal protein C-terminal" evidence="1">
    <location>
        <begin position="19"/>
        <end position="69"/>
    </location>
</feature>
<dbReference type="InterPro" id="IPR032528">
    <property type="entry name" value="Ribosom_S30AE_C"/>
</dbReference>
<evidence type="ECO:0000313" key="2">
    <source>
        <dbReference type="EMBL" id="MFI2474746.1"/>
    </source>
</evidence>
<gene>
    <name evidence="2" type="ORF">ACH49W_15330</name>
</gene>
<organism evidence="2 3">
    <name type="scientific">Nocardia xishanensis</name>
    <dbReference type="NCBI Taxonomy" id="238964"/>
    <lineage>
        <taxon>Bacteria</taxon>
        <taxon>Bacillati</taxon>
        <taxon>Actinomycetota</taxon>
        <taxon>Actinomycetes</taxon>
        <taxon>Mycobacteriales</taxon>
        <taxon>Nocardiaceae</taxon>
        <taxon>Nocardia</taxon>
    </lineage>
</organism>
<dbReference type="EMBL" id="JBIRYO010000008">
    <property type="protein sequence ID" value="MFI2474746.1"/>
    <property type="molecule type" value="Genomic_DNA"/>
</dbReference>
<comment type="caution">
    <text evidence="2">The sequence shown here is derived from an EMBL/GenBank/DDBJ whole genome shotgun (WGS) entry which is preliminary data.</text>
</comment>